<proteinExistence type="predicted"/>
<dbReference type="PANTHER" id="PTHR30055">
    <property type="entry name" value="HTH-TYPE TRANSCRIPTIONAL REGULATOR RUTR"/>
    <property type="match status" value="1"/>
</dbReference>
<evidence type="ECO:0000256" key="3">
    <source>
        <dbReference type="ARBA" id="ARBA00023163"/>
    </source>
</evidence>
<dbReference type="InterPro" id="IPR036271">
    <property type="entry name" value="Tet_transcr_reg_TetR-rel_C_sf"/>
</dbReference>
<keyword evidence="8" id="KW-1185">Reference proteome</keyword>
<dbReference type="Pfam" id="PF00440">
    <property type="entry name" value="TetR_N"/>
    <property type="match status" value="1"/>
</dbReference>
<dbReference type="InterPro" id="IPR041490">
    <property type="entry name" value="KstR2_TetR_C"/>
</dbReference>
<organism evidence="7 8">
    <name type="scientific">Streptomyces celluloflavus</name>
    <dbReference type="NCBI Taxonomy" id="58344"/>
    <lineage>
        <taxon>Bacteria</taxon>
        <taxon>Bacillati</taxon>
        <taxon>Actinomycetota</taxon>
        <taxon>Actinomycetes</taxon>
        <taxon>Kitasatosporales</taxon>
        <taxon>Streptomycetaceae</taxon>
        <taxon>Streptomyces</taxon>
    </lineage>
</organism>
<feature type="region of interest" description="Disordered" evidence="5">
    <location>
        <begin position="203"/>
        <end position="233"/>
    </location>
</feature>
<keyword evidence="3" id="KW-0804">Transcription</keyword>
<evidence type="ECO:0000313" key="7">
    <source>
        <dbReference type="EMBL" id="MFH8587228.1"/>
    </source>
</evidence>
<gene>
    <name evidence="7" type="ORF">ACH4GP_22980</name>
</gene>
<dbReference type="RefSeq" id="WP_367433159.1">
    <property type="nucleotide sequence ID" value="NZ_CP108413.1"/>
</dbReference>
<dbReference type="InterPro" id="IPR001647">
    <property type="entry name" value="HTH_TetR"/>
</dbReference>
<comment type="caution">
    <text evidence="7">The sequence shown here is derived from an EMBL/GenBank/DDBJ whole genome shotgun (WGS) entry which is preliminary data.</text>
</comment>
<feature type="domain" description="HTH tetR-type" evidence="6">
    <location>
        <begin position="15"/>
        <end position="75"/>
    </location>
</feature>
<name>A0ABW7RGN7_9ACTN</name>
<evidence type="ECO:0000256" key="5">
    <source>
        <dbReference type="SAM" id="MobiDB-lite"/>
    </source>
</evidence>
<protein>
    <submittedName>
        <fullName evidence="7">TetR/AcrR family transcriptional regulator</fullName>
    </submittedName>
</protein>
<accession>A0ABW7RGN7</accession>
<dbReference type="InterPro" id="IPR050109">
    <property type="entry name" value="HTH-type_TetR-like_transc_reg"/>
</dbReference>
<dbReference type="Gene3D" id="1.10.357.10">
    <property type="entry name" value="Tetracycline Repressor, domain 2"/>
    <property type="match status" value="1"/>
</dbReference>
<dbReference type="PROSITE" id="PS50977">
    <property type="entry name" value="HTH_TETR_2"/>
    <property type="match status" value="1"/>
</dbReference>
<evidence type="ECO:0000256" key="2">
    <source>
        <dbReference type="ARBA" id="ARBA00023125"/>
    </source>
</evidence>
<dbReference type="SUPFAM" id="SSF48498">
    <property type="entry name" value="Tetracyclin repressor-like, C-terminal domain"/>
    <property type="match status" value="1"/>
</dbReference>
<evidence type="ECO:0000313" key="8">
    <source>
        <dbReference type="Proteomes" id="UP001610990"/>
    </source>
</evidence>
<dbReference type="SUPFAM" id="SSF46689">
    <property type="entry name" value="Homeodomain-like"/>
    <property type="match status" value="1"/>
</dbReference>
<dbReference type="InterPro" id="IPR009057">
    <property type="entry name" value="Homeodomain-like_sf"/>
</dbReference>
<dbReference type="Proteomes" id="UP001610990">
    <property type="component" value="Unassembled WGS sequence"/>
</dbReference>
<evidence type="ECO:0000256" key="4">
    <source>
        <dbReference type="PROSITE-ProRule" id="PRU00335"/>
    </source>
</evidence>
<evidence type="ECO:0000259" key="6">
    <source>
        <dbReference type="PROSITE" id="PS50977"/>
    </source>
</evidence>
<sequence>MTSRPQATRIRKPPAERRAEIVRTAAAIALAEGLERITLRRIADELGVRPGLIGHYFPAADDLVSEAFTHAATDERESLLPPGEHELPPVERLARFLVRLTDGAYRDLSRLWLNARHLSRFKPGLRSAVNTQESATRTALADLVEEGHRAGDFTTDDALGVALHLLITIDGLGAYANDDTQLDHPALDDMAIATAERLLGLAEGTLRRRAAPPDPGERPDPRGRGTRGKPTGS</sequence>
<evidence type="ECO:0000256" key="1">
    <source>
        <dbReference type="ARBA" id="ARBA00023015"/>
    </source>
</evidence>
<keyword evidence="1" id="KW-0805">Transcription regulation</keyword>
<feature type="DNA-binding region" description="H-T-H motif" evidence="4">
    <location>
        <begin position="38"/>
        <end position="57"/>
    </location>
</feature>
<dbReference type="PANTHER" id="PTHR30055:SF234">
    <property type="entry name" value="HTH-TYPE TRANSCRIPTIONAL REGULATOR BETI"/>
    <property type="match status" value="1"/>
</dbReference>
<dbReference type="Pfam" id="PF17932">
    <property type="entry name" value="TetR_C_24"/>
    <property type="match status" value="1"/>
</dbReference>
<reference evidence="7 8" key="1">
    <citation type="submission" date="2024-10" db="EMBL/GenBank/DDBJ databases">
        <title>The Natural Products Discovery Center: Release of the First 8490 Sequenced Strains for Exploring Actinobacteria Biosynthetic Diversity.</title>
        <authorList>
            <person name="Kalkreuter E."/>
            <person name="Kautsar S.A."/>
            <person name="Yang D."/>
            <person name="Bader C.D."/>
            <person name="Teijaro C.N."/>
            <person name="Fluegel L."/>
            <person name="Davis C.M."/>
            <person name="Simpson J.R."/>
            <person name="Lauterbach L."/>
            <person name="Steele A.D."/>
            <person name="Gui C."/>
            <person name="Meng S."/>
            <person name="Li G."/>
            <person name="Viehrig K."/>
            <person name="Ye F."/>
            <person name="Su P."/>
            <person name="Kiefer A.F."/>
            <person name="Nichols A."/>
            <person name="Cepeda A.J."/>
            <person name="Yan W."/>
            <person name="Fan B."/>
            <person name="Jiang Y."/>
            <person name="Adhikari A."/>
            <person name="Zheng C.-J."/>
            <person name="Schuster L."/>
            <person name="Cowan T.M."/>
            <person name="Smanski M.J."/>
            <person name="Chevrette M.G."/>
            <person name="De Carvalho L.P.S."/>
            <person name="Shen B."/>
        </authorList>
    </citation>
    <scope>NUCLEOTIDE SEQUENCE [LARGE SCALE GENOMIC DNA]</scope>
    <source>
        <strain evidence="7 8">NPDC018013</strain>
    </source>
</reference>
<dbReference type="EMBL" id="JBIRGH010000015">
    <property type="protein sequence ID" value="MFH8587228.1"/>
    <property type="molecule type" value="Genomic_DNA"/>
</dbReference>
<keyword evidence="2 4" id="KW-0238">DNA-binding</keyword>